<reference evidence="1 2" key="1">
    <citation type="journal article" date="2018" name="Sci. Rep.">
        <title>Comparative analysis of the Pocillopora damicornis genome highlights role of immune system in coral evolution.</title>
        <authorList>
            <person name="Cunning R."/>
            <person name="Bay R.A."/>
            <person name="Gillette P."/>
            <person name="Baker A.C."/>
            <person name="Traylor-Knowles N."/>
        </authorList>
    </citation>
    <scope>NUCLEOTIDE SEQUENCE [LARGE SCALE GENOMIC DNA]</scope>
    <source>
        <strain evidence="1">RSMAS</strain>
        <tissue evidence="1">Whole animal</tissue>
    </source>
</reference>
<evidence type="ECO:0000313" key="1">
    <source>
        <dbReference type="EMBL" id="RMX53356.1"/>
    </source>
</evidence>
<keyword evidence="2" id="KW-1185">Reference proteome</keyword>
<dbReference type="Proteomes" id="UP000275408">
    <property type="component" value="Unassembled WGS sequence"/>
</dbReference>
<protein>
    <submittedName>
        <fullName evidence="1">Uncharacterized protein</fullName>
    </submittedName>
</protein>
<gene>
    <name evidence="1" type="ORF">pdam_00018694</name>
</gene>
<dbReference type="EMBL" id="RCHS01001465">
    <property type="protein sequence ID" value="RMX53356.1"/>
    <property type="molecule type" value="Genomic_DNA"/>
</dbReference>
<evidence type="ECO:0000313" key="2">
    <source>
        <dbReference type="Proteomes" id="UP000275408"/>
    </source>
</evidence>
<comment type="caution">
    <text evidence="1">The sequence shown here is derived from an EMBL/GenBank/DDBJ whole genome shotgun (WGS) entry which is preliminary data.</text>
</comment>
<accession>A0A3M6UI87</accession>
<proteinExistence type="predicted"/>
<dbReference type="AlphaFoldDB" id="A0A3M6UI87"/>
<sequence length="76" mass="8723">MSPKKKVKSPKETNTKKIRISDLLFVSDNTMKILKALFVPNNKGNAVRFQQWYLSNNTMKTLATKKSIICSELTYV</sequence>
<organism evidence="1 2">
    <name type="scientific">Pocillopora damicornis</name>
    <name type="common">Cauliflower coral</name>
    <name type="synonym">Millepora damicornis</name>
    <dbReference type="NCBI Taxonomy" id="46731"/>
    <lineage>
        <taxon>Eukaryota</taxon>
        <taxon>Metazoa</taxon>
        <taxon>Cnidaria</taxon>
        <taxon>Anthozoa</taxon>
        <taxon>Hexacorallia</taxon>
        <taxon>Scleractinia</taxon>
        <taxon>Astrocoeniina</taxon>
        <taxon>Pocilloporidae</taxon>
        <taxon>Pocillopora</taxon>
    </lineage>
</organism>
<name>A0A3M6UI87_POCDA</name>